<proteinExistence type="predicted"/>
<dbReference type="PIRSF" id="PIRSF016753">
    <property type="entry name" value="P_lipid/glycerol_ac_tran_prd"/>
    <property type="match status" value="1"/>
</dbReference>
<protein>
    <submittedName>
        <fullName evidence="3">Phospholipid/glycerol acyltransferase</fullName>
    </submittedName>
</protein>
<dbReference type="InterPro" id="IPR007130">
    <property type="entry name" value="DAGAT"/>
</dbReference>
<evidence type="ECO:0000256" key="1">
    <source>
        <dbReference type="ARBA" id="ARBA00022679"/>
    </source>
</evidence>
<dbReference type="RefSeq" id="WP_124975342.1">
    <property type="nucleotide sequence ID" value="NZ_BDQK01000013.1"/>
</dbReference>
<dbReference type="Pfam" id="PF03982">
    <property type="entry name" value="DAGAT"/>
    <property type="match status" value="1"/>
</dbReference>
<sequence length="285" mass="32415">MKLNNSSTPEKGWSLDERDPQVIASLMPYWEWLYRHYFRVKTDGWHHIPSQGPMLLVGSHNGGLASPDTAMMMYDWFRRFGTQRLTYGLMHPNAWAVNPSLARLAEQTGAVRAHPKMAIAALEREASVLVYPGGAQDVFRPYHDRHKIELAGRKGFIKLALRQEVPIIPAISVGSHETLFVIGDCYEQAKQLNEWGIMPWIHNVDPQVFPIYLGLPWGLAFGPLPNIPLPIPIYTRICPPIVFERYGRKAANDHAYVNACYNLIVTKMQQELDQLVSDAKDNNPF</sequence>
<dbReference type="EMBL" id="BDQK01000013">
    <property type="protein sequence ID" value="GBF81104.1"/>
    <property type="molecule type" value="Genomic_DNA"/>
</dbReference>
<name>A0A401IIM7_APHSA</name>
<dbReference type="AlphaFoldDB" id="A0A401IIM7"/>
<dbReference type="InterPro" id="IPR016676">
    <property type="entry name" value="P_lipid/glycerol_AcTrfase_prd"/>
</dbReference>
<dbReference type="GO" id="GO:0008374">
    <property type="term" value="F:O-acyltransferase activity"/>
    <property type="evidence" value="ECO:0007669"/>
    <property type="project" value="InterPro"/>
</dbReference>
<evidence type="ECO:0000313" key="4">
    <source>
        <dbReference type="Proteomes" id="UP000287247"/>
    </source>
</evidence>
<keyword evidence="1 3" id="KW-0808">Transferase</keyword>
<comment type="caution">
    <text evidence="3">The sequence shown here is derived from an EMBL/GenBank/DDBJ whole genome shotgun (WGS) entry which is preliminary data.</text>
</comment>
<dbReference type="Proteomes" id="UP000287247">
    <property type="component" value="Unassembled WGS sequence"/>
</dbReference>
<organism evidence="3 4">
    <name type="scientific">Aphanothece sacrum FPU1</name>
    <dbReference type="NCBI Taxonomy" id="1920663"/>
    <lineage>
        <taxon>Bacteria</taxon>
        <taxon>Bacillati</taxon>
        <taxon>Cyanobacteriota</taxon>
        <taxon>Cyanophyceae</taxon>
        <taxon>Oscillatoriophycideae</taxon>
        <taxon>Chroococcales</taxon>
        <taxon>Aphanothecaceae</taxon>
        <taxon>Aphanothece</taxon>
    </lineage>
</organism>
<evidence type="ECO:0000313" key="3">
    <source>
        <dbReference type="EMBL" id="GBF81104.1"/>
    </source>
</evidence>
<keyword evidence="2 3" id="KW-0012">Acyltransferase</keyword>
<keyword evidence="4" id="KW-1185">Reference proteome</keyword>
<accession>A0A401IIM7</accession>
<gene>
    <name evidence="3" type="ORF">AsFPU1_2514</name>
</gene>
<dbReference type="GO" id="GO:0016020">
    <property type="term" value="C:membrane"/>
    <property type="evidence" value="ECO:0007669"/>
    <property type="project" value="TreeGrafter"/>
</dbReference>
<dbReference type="CDD" id="cd07987">
    <property type="entry name" value="LPLAT_MGAT-like"/>
    <property type="match status" value="1"/>
</dbReference>
<dbReference type="PANTHER" id="PTHR22753">
    <property type="entry name" value="TRANSMEMBRANE PROTEIN 68"/>
    <property type="match status" value="1"/>
</dbReference>
<reference evidence="4" key="1">
    <citation type="submission" date="2017-05" db="EMBL/GenBank/DDBJ databases">
        <title>Physiological properties and genetic analysis related to exopolysaccharide production of fresh-water unicellular cyanobacterium Aphanothece sacrum, Suizenji Nori, that has been cultured as a food source in Japan.</title>
        <authorList>
            <person name="Kanesaki Y."/>
            <person name="Yoshikawa S."/>
            <person name="Ohki K."/>
        </authorList>
    </citation>
    <scope>NUCLEOTIDE SEQUENCE [LARGE SCALE GENOMIC DNA]</scope>
    <source>
        <strain evidence="4">FPU1</strain>
    </source>
</reference>
<dbReference type="PANTHER" id="PTHR22753:SF14">
    <property type="entry name" value="MONOACYLGLYCEROL_DIACYLGLYCEROL O-ACYLTRANSFERASE"/>
    <property type="match status" value="1"/>
</dbReference>
<dbReference type="OrthoDB" id="7056876at2"/>
<dbReference type="SUPFAM" id="SSF69593">
    <property type="entry name" value="Glycerol-3-phosphate (1)-acyltransferase"/>
    <property type="match status" value="1"/>
</dbReference>
<evidence type="ECO:0000256" key="2">
    <source>
        <dbReference type="ARBA" id="ARBA00023315"/>
    </source>
</evidence>